<evidence type="ECO:0000256" key="4">
    <source>
        <dbReference type="ARBA" id="ARBA00022525"/>
    </source>
</evidence>
<reference evidence="10" key="2">
    <citation type="submission" date="2025-08" db="UniProtKB">
        <authorList>
            <consortium name="Ensembl"/>
        </authorList>
    </citation>
    <scope>IDENTIFICATION</scope>
</reference>
<evidence type="ECO:0000313" key="11">
    <source>
        <dbReference type="Proteomes" id="UP000007648"/>
    </source>
</evidence>
<dbReference type="GeneID" id="105751011"/>
<dbReference type="FunCoup" id="A0A7N4PK96">
    <property type="interactions" value="351"/>
</dbReference>
<evidence type="ECO:0000313" key="10">
    <source>
        <dbReference type="Ensembl" id="ENSSHAP00000039718.1"/>
    </source>
</evidence>
<sequence length="153" mass="17887">MERTFIYCLVIIFFGTVAPKQNPLNRRQTRLMQLVQIAKQLKTCVNDTDPALLSTPENVEKHCEESALKCFQEAPLKPLNNEEKKMRFDVLIKQLRRKLPQREARKTNPKCPSCDSFKMKPPQEFLNSLQSLLQKMISYDHHSNHHHCHGQCT</sequence>
<dbReference type="Ensembl" id="ENSSHAT00000035024.1">
    <property type="protein sequence ID" value="ENSSHAP00000039718.1"/>
    <property type="gene ID" value="ENSSHAG00000031828.1"/>
</dbReference>
<dbReference type="InterPro" id="IPR003443">
    <property type="entry name" value="IL-15/IL-21_fam"/>
</dbReference>
<keyword evidence="6" id="KW-1015">Disulfide bond</keyword>
<feature type="signal peptide" evidence="9">
    <location>
        <begin position="1"/>
        <end position="19"/>
    </location>
</feature>
<dbReference type="SUPFAM" id="SSF47266">
    <property type="entry name" value="4-helical cytokines"/>
    <property type="match status" value="1"/>
</dbReference>
<keyword evidence="3 8" id="KW-0202">Cytokine</keyword>
<comment type="function">
    <text evidence="7">Cytokine with immunoregulatory activity. May promote the transition between innate and adaptive immunity. Induces the production of IgG(1) and IgG(3) in B-cells. Implicated in the generation and maintenance of T follicular helper (Tfh) cells and the formation of germinal-centers. Together with IL6, control the early generation of Tfh cells and are critical for an effective antibody response to acute viral infection. May play a role in proliferation and maturation of natural killer (NK) cells in synergy with IL15. May regulate proliferation of mature B- and T-cells in response to activating stimuli. In synergy with IL15 and IL18 stimulates interferon gamma production in T-cells and NK cells. During T-cell mediated immune response may inhibit dendritic cells (DC) activation and maturation.</text>
</comment>
<dbReference type="Pfam" id="PF02372">
    <property type="entry name" value="IL15"/>
    <property type="match status" value="1"/>
</dbReference>
<dbReference type="RefSeq" id="XP_012408442.1">
    <property type="nucleotide sequence ID" value="XM_012552988.3"/>
</dbReference>
<evidence type="ECO:0000256" key="5">
    <source>
        <dbReference type="ARBA" id="ARBA00022729"/>
    </source>
</evidence>
<evidence type="ECO:0000256" key="1">
    <source>
        <dbReference type="ARBA" id="ARBA00004613"/>
    </source>
</evidence>
<reference evidence="10" key="3">
    <citation type="submission" date="2025-09" db="UniProtKB">
        <authorList>
            <consortium name="Ensembl"/>
        </authorList>
    </citation>
    <scope>IDENTIFICATION</scope>
</reference>
<dbReference type="PANTHER" id="PTHR14356:SF2">
    <property type="entry name" value="INTERLEUKIN-21"/>
    <property type="match status" value="1"/>
</dbReference>
<keyword evidence="5 9" id="KW-0732">Signal</keyword>
<dbReference type="Proteomes" id="UP000007648">
    <property type="component" value="Unassembled WGS sequence"/>
</dbReference>
<dbReference type="InterPro" id="IPR009079">
    <property type="entry name" value="4_helix_cytokine-like_core"/>
</dbReference>
<dbReference type="Gene3D" id="1.20.1250.70">
    <property type="entry name" value="Interleukin-15/Interleukin-21"/>
    <property type="match status" value="1"/>
</dbReference>
<reference evidence="10 11" key="1">
    <citation type="journal article" date="2011" name="Proc. Natl. Acad. Sci. U.S.A.">
        <title>Genetic diversity and population structure of the endangered marsupial Sarcophilus harrisii (Tasmanian devil).</title>
        <authorList>
            <person name="Miller W."/>
            <person name="Hayes V.M."/>
            <person name="Ratan A."/>
            <person name="Petersen D.C."/>
            <person name="Wittekindt N.E."/>
            <person name="Miller J."/>
            <person name="Walenz B."/>
            <person name="Knight J."/>
            <person name="Qi J."/>
            <person name="Zhao F."/>
            <person name="Wang Q."/>
            <person name="Bedoya-Reina O.C."/>
            <person name="Katiyar N."/>
            <person name="Tomsho L.P."/>
            <person name="Kasson L.M."/>
            <person name="Hardie R.A."/>
            <person name="Woodbridge P."/>
            <person name="Tindall E.A."/>
            <person name="Bertelsen M.F."/>
            <person name="Dixon D."/>
            <person name="Pyecroft S."/>
            <person name="Helgen K.M."/>
            <person name="Lesk A.M."/>
            <person name="Pringle T.H."/>
            <person name="Patterson N."/>
            <person name="Zhang Y."/>
            <person name="Kreiss A."/>
            <person name="Woods G.M."/>
            <person name="Jones M.E."/>
            <person name="Schuster S.C."/>
        </authorList>
    </citation>
    <scope>NUCLEOTIDE SEQUENCE [LARGE SCALE GENOMIC DNA]</scope>
</reference>
<evidence type="ECO:0000256" key="8">
    <source>
        <dbReference type="RuleBase" id="RU003453"/>
    </source>
</evidence>
<dbReference type="OrthoDB" id="9426569at2759"/>
<protein>
    <recommendedName>
        <fullName evidence="8">Interleukin</fullName>
    </recommendedName>
</protein>
<keyword evidence="11" id="KW-1185">Reference proteome</keyword>
<dbReference type="GO" id="GO:0005125">
    <property type="term" value="F:cytokine activity"/>
    <property type="evidence" value="ECO:0007669"/>
    <property type="project" value="UniProtKB-KW"/>
</dbReference>
<organism evidence="10 11">
    <name type="scientific">Sarcophilus harrisii</name>
    <name type="common">Tasmanian devil</name>
    <name type="synonym">Sarcophilus laniarius</name>
    <dbReference type="NCBI Taxonomy" id="9305"/>
    <lineage>
        <taxon>Eukaryota</taxon>
        <taxon>Metazoa</taxon>
        <taxon>Chordata</taxon>
        <taxon>Craniata</taxon>
        <taxon>Vertebrata</taxon>
        <taxon>Euteleostomi</taxon>
        <taxon>Mammalia</taxon>
        <taxon>Metatheria</taxon>
        <taxon>Dasyuromorphia</taxon>
        <taxon>Dasyuridae</taxon>
        <taxon>Sarcophilus</taxon>
    </lineage>
</organism>
<dbReference type="GO" id="GO:0005126">
    <property type="term" value="F:cytokine receptor binding"/>
    <property type="evidence" value="ECO:0007669"/>
    <property type="project" value="InterPro"/>
</dbReference>
<dbReference type="PANTHER" id="PTHR14356">
    <property type="entry name" value="INTERLEUKIN-15-RELATED"/>
    <property type="match status" value="1"/>
</dbReference>
<evidence type="ECO:0000256" key="2">
    <source>
        <dbReference type="ARBA" id="ARBA00006050"/>
    </source>
</evidence>
<evidence type="ECO:0000256" key="6">
    <source>
        <dbReference type="ARBA" id="ARBA00023157"/>
    </source>
</evidence>
<dbReference type="GO" id="GO:0005615">
    <property type="term" value="C:extracellular space"/>
    <property type="evidence" value="ECO:0007669"/>
    <property type="project" value="UniProtKB-KW"/>
</dbReference>
<dbReference type="KEGG" id="shr:105751011"/>
<evidence type="ECO:0000256" key="7">
    <source>
        <dbReference type="ARBA" id="ARBA00045924"/>
    </source>
</evidence>
<dbReference type="GeneTree" id="ENSGT00390000010494"/>
<proteinExistence type="inferred from homology"/>
<accession>A0A7N4PK96</accession>
<dbReference type="AlphaFoldDB" id="A0A7N4PK96"/>
<dbReference type="CTD" id="59067"/>
<comment type="subcellular location">
    <subcellularLocation>
        <location evidence="1">Secreted</location>
    </subcellularLocation>
</comment>
<name>A0A7N4PK96_SARHA</name>
<evidence type="ECO:0000256" key="3">
    <source>
        <dbReference type="ARBA" id="ARBA00022514"/>
    </source>
</evidence>
<feature type="chain" id="PRO_5029805572" description="Interleukin" evidence="9">
    <location>
        <begin position="20"/>
        <end position="153"/>
    </location>
</feature>
<evidence type="ECO:0000256" key="9">
    <source>
        <dbReference type="SAM" id="SignalP"/>
    </source>
</evidence>
<comment type="similarity">
    <text evidence="2 8">Belongs to the IL-15/IL-21 family.</text>
</comment>
<dbReference type="InParanoid" id="A0A7N4PK96"/>
<keyword evidence="4" id="KW-0964">Secreted</keyword>
<dbReference type="GO" id="GO:0006955">
    <property type="term" value="P:immune response"/>
    <property type="evidence" value="ECO:0007669"/>
    <property type="project" value="InterPro"/>
</dbReference>
<dbReference type="GO" id="GO:0045954">
    <property type="term" value="P:positive regulation of natural killer cell mediated cytotoxicity"/>
    <property type="evidence" value="ECO:0007669"/>
    <property type="project" value="TreeGrafter"/>
</dbReference>
<gene>
    <name evidence="10" type="primary">IL21</name>
</gene>